<evidence type="ECO:0000313" key="2">
    <source>
        <dbReference type="EMBL" id="KAF2851034.1"/>
    </source>
</evidence>
<evidence type="ECO:0000313" key="3">
    <source>
        <dbReference type="Proteomes" id="UP000799423"/>
    </source>
</evidence>
<dbReference type="PANTHER" id="PTHR38636">
    <property type="entry name" value="PROTEIN CBG20488"/>
    <property type="match status" value="1"/>
</dbReference>
<protein>
    <submittedName>
        <fullName evidence="2">Uncharacterized protein</fullName>
    </submittedName>
</protein>
<dbReference type="OrthoDB" id="544298at2759"/>
<dbReference type="PANTHER" id="PTHR38636:SF1">
    <property type="entry name" value="CHLORIDE CHANNEL PROTEIN CLC-D"/>
    <property type="match status" value="1"/>
</dbReference>
<proteinExistence type="predicted"/>
<feature type="transmembrane region" description="Helical" evidence="1">
    <location>
        <begin position="113"/>
        <end position="130"/>
    </location>
</feature>
<reference evidence="2" key="1">
    <citation type="submission" date="2020-01" db="EMBL/GenBank/DDBJ databases">
        <authorList>
            <consortium name="DOE Joint Genome Institute"/>
            <person name="Haridas S."/>
            <person name="Albert R."/>
            <person name="Binder M."/>
            <person name="Bloem J."/>
            <person name="Labutti K."/>
            <person name="Salamov A."/>
            <person name="Andreopoulos B."/>
            <person name="Baker S.E."/>
            <person name="Barry K."/>
            <person name="Bills G."/>
            <person name="Bluhm B.H."/>
            <person name="Cannon C."/>
            <person name="Castanera R."/>
            <person name="Culley D.E."/>
            <person name="Daum C."/>
            <person name="Ezra D."/>
            <person name="Gonzalez J.B."/>
            <person name="Henrissat B."/>
            <person name="Kuo A."/>
            <person name="Liang C."/>
            <person name="Lipzen A."/>
            <person name="Lutzoni F."/>
            <person name="Magnuson J."/>
            <person name="Mondo S."/>
            <person name="Nolan M."/>
            <person name="Ohm R."/>
            <person name="Pangilinan J."/>
            <person name="Park H.-J."/>
            <person name="Ramirez L."/>
            <person name="Alfaro M."/>
            <person name="Sun H."/>
            <person name="Tritt A."/>
            <person name="Yoshinaga Y."/>
            <person name="Zwiers L.-H."/>
            <person name="Turgeon B.G."/>
            <person name="Goodwin S.B."/>
            <person name="Spatafora J.W."/>
            <person name="Crous P.W."/>
            <person name="Grigoriev I.V."/>
        </authorList>
    </citation>
    <scope>NUCLEOTIDE SEQUENCE</scope>
    <source>
        <strain evidence="2">IPT5</strain>
    </source>
</reference>
<gene>
    <name evidence="2" type="ORF">T440DRAFT_77657</name>
</gene>
<feature type="transmembrane region" description="Helical" evidence="1">
    <location>
        <begin position="142"/>
        <end position="163"/>
    </location>
</feature>
<sequence length="169" mass="17775">MTSLFPLAAYAEDQDHAHTVLYLHVMRASAMSFSFVALFRLPVSLIASRLRGTSLPLNTLLARTLQTCGRGLVLGTVAGGVMTWGRMRGMEEIQWQDRTWRILENKGEVKTDWVTLGAAGAGAAGAVVAARRGAVPAGMGTAALGGAAVGAAMGVPYMVALFATGRRQV</sequence>
<dbReference type="Pfam" id="PF08560">
    <property type="entry name" value="DUF1757"/>
    <property type="match status" value="1"/>
</dbReference>
<keyword evidence="1" id="KW-0472">Membrane</keyword>
<name>A0A6A7B6X5_9PLEO</name>
<organism evidence="2 3">
    <name type="scientific">Plenodomus tracheiphilus IPT5</name>
    <dbReference type="NCBI Taxonomy" id="1408161"/>
    <lineage>
        <taxon>Eukaryota</taxon>
        <taxon>Fungi</taxon>
        <taxon>Dikarya</taxon>
        <taxon>Ascomycota</taxon>
        <taxon>Pezizomycotina</taxon>
        <taxon>Dothideomycetes</taxon>
        <taxon>Pleosporomycetidae</taxon>
        <taxon>Pleosporales</taxon>
        <taxon>Pleosporineae</taxon>
        <taxon>Leptosphaeriaceae</taxon>
        <taxon>Plenodomus</taxon>
    </lineage>
</organism>
<dbReference type="Proteomes" id="UP000799423">
    <property type="component" value="Unassembled WGS sequence"/>
</dbReference>
<feature type="transmembrane region" description="Helical" evidence="1">
    <location>
        <begin position="20"/>
        <end position="41"/>
    </location>
</feature>
<accession>A0A6A7B6X5</accession>
<keyword evidence="1" id="KW-0812">Transmembrane</keyword>
<dbReference type="InterPro" id="IPR013869">
    <property type="entry name" value="DUF1757"/>
</dbReference>
<evidence type="ECO:0000256" key="1">
    <source>
        <dbReference type="SAM" id="Phobius"/>
    </source>
</evidence>
<dbReference type="AlphaFoldDB" id="A0A6A7B6X5"/>
<dbReference type="EMBL" id="MU006304">
    <property type="protein sequence ID" value="KAF2851034.1"/>
    <property type="molecule type" value="Genomic_DNA"/>
</dbReference>
<keyword evidence="3" id="KW-1185">Reference proteome</keyword>
<keyword evidence="1" id="KW-1133">Transmembrane helix</keyword>